<dbReference type="PANTHER" id="PTHR31701">
    <property type="entry name" value="ENDOPLASMIC RETICULUM MEMBRANE-ASSOCIATED RNA DEGRADATION PROTEIN"/>
    <property type="match status" value="1"/>
</dbReference>
<accession>A0A0L0BQ52</accession>
<organism evidence="2 3">
    <name type="scientific">Lucilia cuprina</name>
    <name type="common">Green bottle fly</name>
    <name type="synonym">Australian sheep blowfly</name>
    <dbReference type="NCBI Taxonomy" id="7375"/>
    <lineage>
        <taxon>Eukaryota</taxon>
        <taxon>Metazoa</taxon>
        <taxon>Ecdysozoa</taxon>
        <taxon>Arthropoda</taxon>
        <taxon>Hexapoda</taxon>
        <taxon>Insecta</taxon>
        <taxon>Pterygota</taxon>
        <taxon>Neoptera</taxon>
        <taxon>Endopterygota</taxon>
        <taxon>Diptera</taxon>
        <taxon>Brachycera</taxon>
        <taxon>Muscomorpha</taxon>
        <taxon>Oestroidea</taxon>
        <taxon>Calliphoridae</taxon>
        <taxon>Luciliinae</taxon>
        <taxon>Lucilia</taxon>
    </lineage>
</organism>
<evidence type="ECO:0000259" key="1">
    <source>
        <dbReference type="Pfam" id="PF13910"/>
    </source>
</evidence>
<dbReference type="Pfam" id="PF13910">
    <property type="entry name" value="DUF4209"/>
    <property type="match status" value="1"/>
</dbReference>
<dbReference type="Proteomes" id="UP000037069">
    <property type="component" value="Unassembled WGS sequence"/>
</dbReference>
<dbReference type="InterPro" id="IPR039635">
    <property type="entry name" value="ERMARD"/>
</dbReference>
<dbReference type="PANTHER" id="PTHR31701:SF2">
    <property type="entry name" value="ENDOPLASMIC RETICULUM MEMBRANE-ASSOCIATED RNA DEGRADATION PROTEIN"/>
    <property type="match status" value="1"/>
</dbReference>
<dbReference type="STRING" id="7375.A0A0L0BQ52"/>
<dbReference type="OrthoDB" id="49386at2759"/>
<protein>
    <recommendedName>
        <fullName evidence="1">DUF4209 domain-containing protein</fullName>
    </recommendedName>
</protein>
<keyword evidence="3" id="KW-1185">Reference proteome</keyword>
<proteinExistence type="predicted"/>
<gene>
    <name evidence="2" type="ORF">FF38_06643</name>
</gene>
<dbReference type="OMA" id="QRGEVCW"/>
<evidence type="ECO:0000313" key="2">
    <source>
        <dbReference type="EMBL" id="KNC21339.1"/>
    </source>
</evidence>
<name>A0A0L0BQ52_LUCCU</name>
<evidence type="ECO:0000313" key="3">
    <source>
        <dbReference type="Proteomes" id="UP000037069"/>
    </source>
</evidence>
<reference evidence="2 3" key="1">
    <citation type="journal article" date="2015" name="Nat. Commun.">
        <title>Lucilia cuprina genome unlocks parasitic fly biology to underpin future interventions.</title>
        <authorList>
            <person name="Anstead C.A."/>
            <person name="Korhonen P.K."/>
            <person name="Young N.D."/>
            <person name="Hall R.S."/>
            <person name="Jex A.R."/>
            <person name="Murali S.C."/>
            <person name="Hughes D.S."/>
            <person name="Lee S.F."/>
            <person name="Perry T."/>
            <person name="Stroehlein A.J."/>
            <person name="Ansell B.R."/>
            <person name="Breugelmans B."/>
            <person name="Hofmann A."/>
            <person name="Qu J."/>
            <person name="Dugan S."/>
            <person name="Lee S.L."/>
            <person name="Chao H."/>
            <person name="Dinh H."/>
            <person name="Han Y."/>
            <person name="Doddapaneni H.V."/>
            <person name="Worley K.C."/>
            <person name="Muzny D.M."/>
            <person name="Ioannidis P."/>
            <person name="Waterhouse R.M."/>
            <person name="Zdobnov E.M."/>
            <person name="James P.J."/>
            <person name="Bagnall N.H."/>
            <person name="Kotze A.C."/>
            <person name="Gibbs R.A."/>
            <person name="Richards S."/>
            <person name="Batterham P."/>
            <person name="Gasser R.B."/>
        </authorList>
    </citation>
    <scope>NUCLEOTIDE SEQUENCE [LARGE SCALE GENOMIC DNA]</scope>
    <source>
        <strain evidence="2 3">LS</strain>
        <tissue evidence="2">Full body</tissue>
    </source>
</reference>
<comment type="caution">
    <text evidence="2">The sequence shown here is derived from an EMBL/GenBank/DDBJ whole genome shotgun (WGS) entry which is preliminary data.</text>
</comment>
<dbReference type="InterPro" id="IPR025209">
    <property type="entry name" value="DUF4209"/>
</dbReference>
<dbReference type="AlphaFoldDB" id="A0A0L0BQ52"/>
<feature type="domain" description="DUF4209" evidence="1">
    <location>
        <begin position="146"/>
        <end position="218"/>
    </location>
</feature>
<sequence>MFSLPNSTLINAKIAQFYKNNIAKNIDNVSIYYHDNGVLNSQKIVEYLWPNQELKDVFKVLETYEYDDYLIICNKLLPIFQYTIQLQNNLDKHFENIFKISWMGKNVKHYLDMRSSYYNNNTTGTMEHVLILTSILANAITNVYLTQTQGKHAPHLLKDLINSNEIIEVFGLEMVLILKILMGSPNSINLRNIVWHGFPKPTEIPNYYVNVLLILIHSLGCLIETKNLIIKERFQITTFNEHIKRIIENYKFKHLDLENIQQQVKELNNGFKPYWLQLISHYKLQKYKEFIILVLPQIELLLRLHYGQVNNFDVSAKLDEYYITMDTIFETAVINAEEQHVSPNKLLDFENSLFEGCFHILYDIFISPNGCRLRDKVSHGEVCLEALDNSELCLLILHIFVSLLFPLDYRLFDNYESNLHINCLTKVKLTKCLKQLKAFYENHLLNKDLPLISLTFQHHKILIFKRPKKENELVLIINKIAENILKTILNYDESIAVRRNLLAQRELHSKRRKTLEKLQMALPDIFETLTLMLSSISKIYCLLQNNYTVILKEAFICDKTLRFLKHCLTISENFVKYSHCESNEWIKSLELCRKYDDFYKKLFLYEK</sequence>
<dbReference type="EMBL" id="JRES01001630">
    <property type="protein sequence ID" value="KNC21339.1"/>
    <property type="molecule type" value="Genomic_DNA"/>
</dbReference>